<dbReference type="OrthoDB" id="9788209at2"/>
<dbReference type="Gene3D" id="3.40.50.2300">
    <property type="match status" value="2"/>
</dbReference>
<dbReference type="CDD" id="cd06294">
    <property type="entry name" value="PBP1_MalR-like"/>
    <property type="match status" value="1"/>
</dbReference>
<dbReference type="PROSITE" id="PS50932">
    <property type="entry name" value="HTH_LACI_2"/>
    <property type="match status" value="1"/>
</dbReference>
<dbReference type="Gene3D" id="1.10.260.40">
    <property type="entry name" value="lambda repressor-like DNA-binding domains"/>
    <property type="match status" value="1"/>
</dbReference>
<dbReference type="Pfam" id="PF13377">
    <property type="entry name" value="Peripla_BP_3"/>
    <property type="match status" value="1"/>
</dbReference>
<protein>
    <submittedName>
        <fullName evidence="5">LacI family transcriptional regulator</fullName>
    </submittedName>
</protein>
<reference evidence="5 6" key="1">
    <citation type="submission" date="2019-03" db="EMBL/GenBank/DDBJ databases">
        <title>Genomic Encyclopedia of Type Strains, Phase IV (KMG-IV): sequencing the most valuable type-strain genomes for metagenomic binning, comparative biology and taxonomic classification.</title>
        <authorList>
            <person name="Goeker M."/>
        </authorList>
    </citation>
    <scope>NUCLEOTIDE SEQUENCE [LARGE SCALE GENOMIC DNA]</scope>
    <source>
        <strain evidence="5 6">LX-B</strain>
    </source>
</reference>
<keyword evidence="6" id="KW-1185">Reference proteome</keyword>
<dbReference type="SMART" id="SM00354">
    <property type="entry name" value="HTH_LACI"/>
    <property type="match status" value="1"/>
</dbReference>
<evidence type="ECO:0000313" key="6">
    <source>
        <dbReference type="Proteomes" id="UP000295008"/>
    </source>
</evidence>
<dbReference type="InterPro" id="IPR000843">
    <property type="entry name" value="HTH_LacI"/>
</dbReference>
<proteinExistence type="predicted"/>
<keyword evidence="3" id="KW-0804">Transcription</keyword>
<evidence type="ECO:0000256" key="3">
    <source>
        <dbReference type="ARBA" id="ARBA00023163"/>
    </source>
</evidence>
<organism evidence="5 6">
    <name type="scientific">Hydrogenispora ethanolica</name>
    <dbReference type="NCBI Taxonomy" id="1082276"/>
    <lineage>
        <taxon>Bacteria</taxon>
        <taxon>Bacillati</taxon>
        <taxon>Bacillota</taxon>
        <taxon>Hydrogenispora</taxon>
    </lineage>
</organism>
<dbReference type="InterPro" id="IPR010982">
    <property type="entry name" value="Lambda_DNA-bd_dom_sf"/>
</dbReference>
<dbReference type="GO" id="GO:0000976">
    <property type="term" value="F:transcription cis-regulatory region binding"/>
    <property type="evidence" value="ECO:0007669"/>
    <property type="project" value="TreeGrafter"/>
</dbReference>
<name>A0A4R1R9L8_HYDET</name>
<feature type="domain" description="HTH lacI-type" evidence="4">
    <location>
        <begin position="3"/>
        <end position="57"/>
    </location>
</feature>
<dbReference type="PANTHER" id="PTHR30146:SF109">
    <property type="entry name" value="HTH-TYPE TRANSCRIPTIONAL REGULATOR GALS"/>
    <property type="match status" value="1"/>
</dbReference>
<keyword evidence="1" id="KW-0805">Transcription regulation</keyword>
<dbReference type="SUPFAM" id="SSF53822">
    <property type="entry name" value="Periplasmic binding protein-like I"/>
    <property type="match status" value="1"/>
</dbReference>
<dbReference type="PANTHER" id="PTHR30146">
    <property type="entry name" value="LACI-RELATED TRANSCRIPTIONAL REPRESSOR"/>
    <property type="match status" value="1"/>
</dbReference>
<evidence type="ECO:0000256" key="1">
    <source>
        <dbReference type="ARBA" id="ARBA00023015"/>
    </source>
</evidence>
<dbReference type="Proteomes" id="UP000295008">
    <property type="component" value="Unassembled WGS sequence"/>
</dbReference>
<evidence type="ECO:0000313" key="5">
    <source>
        <dbReference type="EMBL" id="TCL62062.1"/>
    </source>
</evidence>
<dbReference type="GO" id="GO:0003700">
    <property type="term" value="F:DNA-binding transcription factor activity"/>
    <property type="evidence" value="ECO:0007669"/>
    <property type="project" value="TreeGrafter"/>
</dbReference>
<sequence length="339" mass="37633">MRVTINDIAKVAGVSPSTVSRVIANNPKISAATREKVFKIMQEMNYHPNIIARSLANQSTRIIGVVIPGMADKAFQHPFYPEILRGISSIAYKNKYNILISSIGNPEEEKHSVKQFACGGITEGIILLASRTRNSSVSELLKLDFPFVLVGKPENDHEVNWVDNDNFAIGYQLTQHLIEQGHRKIAFIGVVPEHFVTMDRLNGYKQALQEHGIPCDEQLIVESRFITDNGYDLMKKLLERGKLPTGVIGCDDLLCFGAMKLITERGLKIPEDIAVAGFNNVPLADYSHPPLTSVEINAFSLGSKALELLLAALHSEYQSFNRAIIPAKLVIRESTLSRR</sequence>
<evidence type="ECO:0000259" key="4">
    <source>
        <dbReference type="PROSITE" id="PS50932"/>
    </source>
</evidence>
<dbReference type="RefSeq" id="WP_132015911.1">
    <property type="nucleotide sequence ID" value="NZ_SLUN01000028.1"/>
</dbReference>
<gene>
    <name evidence="5" type="ORF">EDC14_102818</name>
</gene>
<dbReference type="Pfam" id="PF00356">
    <property type="entry name" value="LacI"/>
    <property type="match status" value="1"/>
</dbReference>
<dbReference type="InterPro" id="IPR046335">
    <property type="entry name" value="LacI/GalR-like_sensor"/>
</dbReference>
<dbReference type="EMBL" id="SLUN01000028">
    <property type="protein sequence ID" value="TCL62062.1"/>
    <property type="molecule type" value="Genomic_DNA"/>
</dbReference>
<evidence type="ECO:0000256" key="2">
    <source>
        <dbReference type="ARBA" id="ARBA00023125"/>
    </source>
</evidence>
<dbReference type="PROSITE" id="PS00356">
    <property type="entry name" value="HTH_LACI_1"/>
    <property type="match status" value="1"/>
</dbReference>
<keyword evidence="2" id="KW-0238">DNA-binding</keyword>
<dbReference type="AlphaFoldDB" id="A0A4R1R9L8"/>
<dbReference type="InterPro" id="IPR028082">
    <property type="entry name" value="Peripla_BP_I"/>
</dbReference>
<accession>A0A4R1R9L8</accession>
<dbReference type="CDD" id="cd01392">
    <property type="entry name" value="HTH_LacI"/>
    <property type="match status" value="1"/>
</dbReference>
<comment type="caution">
    <text evidence="5">The sequence shown here is derived from an EMBL/GenBank/DDBJ whole genome shotgun (WGS) entry which is preliminary data.</text>
</comment>
<dbReference type="SUPFAM" id="SSF47413">
    <property type="entry name" value="lambda repressor-like DNA-binding domains"/>
    <property type="match status" value="1"/>
</dbReference>